<dbReference type="Pfam" id="PF04405">
    <property type="entry name" value="ScdA_N"/>
    <property type="match status" value="1"/>
</dbReference>
<evidence type="ECO:0000256" key="4">
    <source>
        <dbReference type="ARBA" id="ARBA00023004"/>
    </source>
</evidence>
<dbReference type="Gene3D" id="1.20.120.520">
    <property type="entry name" value="nmb1532 protein domain like"/>
    <property type="match status" value="1"/>
</dbReference>
<dbReference type="PANTHER" id="PTHR36438">
    <property type="entry name" value="IRON-SULFUR CLUSTER REPAIR PROTEIN YTFE"/>
    <property type="match status" value="1"/>
</dbReference>
<accession>A0ABP7YWG8</accession>
<organism evidence="6 7">
    <name type="scientific">Sphingobacterium kyonggiense</name>
    <dbReference type="NCBI Taxonomy" id="714075"/>
    <lineage>
        <taxon>Bacteria</taxon>
        <taxon>Pseudomonadati</taxon>
        <taxon>Bacteroidota</taxon>
        <taxon>Sphingobacteriia</taxon>
        <taxon>Sphingobacteriales</taxon>
        <taxon>Sphingobacteriaceae</taxon>
        <taxon>Sphingobacterium</taxon>
    </lineage>
</organism>
<dbReference type="Gene3D" id="1.10.3910.10">
    <property type="entry name" value="SP0561-like"/>
    <property type="match status" value="1"/>
</dbReference>
<dbReference type="RefSeq" id="WP_344674909.1">
    <property type="nucleotide sequence ID" value="NZ_BAAAZI010000010.1"/>
</dbReference>
<comment type="caution">
    <text evidence="6">The sequence shown here is derived from an EMBL/GenBank/DDBJ whole genome shotgun (WGS) entry which is preliminary data.</text>
</comment>
<keyword evidence="3" id="KW-0479">Metal-binding</keyword>
<evidence type="ECO:0000313" key="6">
    <source>
        <dbReference type="EMBL" id="GAA4142441.1"/>
    </source>
</evidence>
<protein>
    <submittedName>
        <fullName evidence="6">Iron-sulfur cluster repair di-iron protein</fullName>
    </submittedName>
</protein>
<dbReference type="NCBIfam" id="TIGR03652">
    <property type="entry name" value="FeS_repair_RIC"/>
    <property type="match status" value="1"/>
</dbReference>
<proteinExistence type="predicted"/>
<keyword evidence="2" id="KW-0963">Cytoplasm</keyword>
<keyword evidence="4" id="KW-0408">Iron</keyword>
<keyword evidence="7" id="KW-1185">Reference proteome</keyword>
<evidence type="ECO:0000259" key="5">
    <source>
        <dbReference type="Pfam" id="PF01814"/>
    </source>
</evidence>
<dbReference type="PANTHER" id="PTHR36438:SF1">
    <property type="entry name" value="IRON-SULFUR CLUSTER REPAIR PROTEIN YTFE"/>
    <property type="match status" value="1"/>
</dbReference>
<dbReference type="Pfam" id="PF01814">
    <property type="entry name" value="Hemerythrin"/>
    <property type="match status" value="1"/>
</dbReference>
<dbReference type="Proteomes" id="UP001500101">
    <property type="component" value="Unassembled WGS sequence"/>
</dbReference>
<dbReference type="InterPro" id="IPR038062">
    <property type="entry name" value="ScdA-like_N_sf"/>
</dbReference>
<evidence type="ECO:0000256" key="3">
    <source>
        <dbReference type="ARBA" id="ARBA00022723"/>
    </source>
</evidence>
<reference evidence="7" key="1">
    <citation type="journal article" date="2019" name="Int. J. Syst. Evol. Microbiol.">
        <title>The Global Catalogue of Microorganisms (GCM) 10K type strain sequencing project: providing services to taxonomists for standard genome sequencing and annotation.</title>
        <authorList>
            <consortium name="The Broad Institute Genomics Platform"/>
            <consortium name="The Broad Institute Genome Sequencing Center for Infectious Disease"/>
            <person name="Wu L."/>
            <person name="Ma J."/>
        </authorList>
    </citation>
    <scope>NUCLEOTIDE SEQUENCE [LARGE SCALE GENOMIC DNA]</scope>
    <source>
        <strain evidence="7">JCM 16704</strain>
    </source>
</reference>
<comment type="subcellular location">
    <subcellularLocation>
        <location evidence="1">Cytoplasm</location>
    </subcellularLocation>
</comment>
<feature type="domain" description="Hemerythrin-like" evidence="5">
    <location>
        <begin position="81"/>
        <end position="231"/>
    </location>
</feature>
<evidence type="ECO:0000313" key="7">
    <source>
        <dbReference type="Proteomes" id="UP001500101"/>
    </source>
</evidence>
<name>A0ABP7YWG8_9SPHI</name>
<dbReference type="EMBL" id="BAAAZI010000010">
    <property type="protein sequence ID" value="GAA4142441.1"/>
    <property type="molecule type" value="Genomic_DNA"/>
</dbReference>
<evidence type="ECO:0000256" key="1">
    <source>
        <dbReference type="ARBA" id="ARBA00004496"/>
    </source>
</evidence>
<dbReference type="InterPro" id="IPR019903">
    <property type="entry name" value="RIC_family"/>
</dbReference>
<evidence type="ECO:0000256" key="2">
    <source>
        <dbReference type="ARBA" id="ARBA00022490"/>
    </source>
</evidence>
<dbReference type="InterPro" id="IPR012312">
    <property type="entry name" value="Hemerythrin-like"/>
</dbReference>
<sequence length="241" mass="27721">METLEKIKIGDVVAKNFKTAAVFSKYGLDFCCGGQRSIEDAAAKKNIKLEPLLIELNQVLNEPSSEQIDFNSWPSDLLVSYIVKTHHRYVREKTPVLLAYLNKVARVHGDRHPELHEINRLFEESAVDLGHHLQKEEQILFPFIERLEESKSEQEVPAAPAFGTVKNPIQMMLHEHEAEGDRFEKIRELTSNYTVPADGCSTYKVAFEMLEDFENDLHKHIHLENNILFPKSIKLEETLNN</sequence>
<gene>
    <name evidence="6" type="primary">ric</name>
    <name evidence="6" type="ORF">GCM10022216_23380</name>
</gene>